<evidence type="ECO:0000256" key="2">
    <source>
        <dbReference type="ARBA" id="ARBA00008773"/>
    </source>
</evidence>
<dbReference type="InterPro" id="IPR017853">
    <property type="entry name" value="GH"/>
</dbReference>
<dbReference type="GO" id="GO:0009986">
    <property type="term" value="C:cell surface"/>
    <property type="evidence" value="ECO:0007669"/>
    <property type="project" value="TreeGrafter"/>
</dbReference>
<dbReference type="GO" id="GO:0005576">
    <property type="term" value="C:extracellular region"/>
    <property type="evidence" value="ECO:0007669"/>
    <property type="project" value="TreeGrafter"/>
</dbReference>
<accession>A0A9P9E289</accession>
<keyword evidence="3 5" id="KW-0378">Hydrolase</keyword>
<dbReference type="SUPFAM" id="SSF51445">
    <property type="entry name" value="(Trans)glycosidases"/>
    <property type="match status" value="1"/>
</dbReference>
<reference evidence="5" key="1">
    <citation type="journal article" date="2021" name="Nat. Commun.">
        <title>Genetic determinants of endophytism in the Arabidopsis root mycobiome.</title>
        <authorList>
            <person name="Mesny F."/>
            <person name="Miyauchi S."/>
            <person name="Thiergart T."/>
            <person name="Pickel B."/>
            <person name="Atanasova L."/>
            <person name="Karlsson M."/>
            <person name="Huettel B."/>
            <person name="Barry K.W."/>
            <person name="Haridas S."/>
            <person name="Chen C."/>
            <person name="Bauer D."/>
            <person name="Andreopoulos W."/>
            <person name="Pangilinan J."/>
            <person name="LaButti K."/>
            <person name="Riley R."/>
            <person name="Lipzen A."/>
            <person name="Clum A."/>
            <person name="Drula E."/>
            <person name="Henrissat B."/>
            <person name="Kohler A."/>
            <person name="Grigoriev I.V."/>
            <person name="Martin F.M."/>
            <person name="Hacquard S."/>
        </authorList>
    </citation>
    <scope>NUCLEOTIDE SEQUENCE</scope>
    <source>
        <strain evidence="5">MPI-CAGE-AT-0021</strain>
    </source>
</reference>
<dbReference type="InterPro" id="IPR050732">
    <property type="entry name" value="Beta-glucan_modifiers"/>
</dbReference>
<dbReference type="OrthoDB" id="941679at2759"/>
<comment type="similarity">
    <text evidence="2">Belongs to the glycosyl hydrolase 17 family.</text>
</comment>
<sequence>MTLRKILISALGLAALGSTVPTVKEFEQREEASTTTIYTVSTVTQYVVEATAQLDSNIHLDTASNDTASGLPGVSYAPYTAKGGCKTAAQIEDDFAKLNGTYSLVRIYGTDCDQVALAHGAATDMDFKLFLGIWDVNAVADEAKKIIDGMDGDWEKVYTISVGNEVVNSGTASSEKVIAAVKQARNILRDAGYHGPVVTVDTFVSVIAHPELCEASDYCAFNAHAFFDSTVTADQAGSWLTNTISQVKAAVSGDVKKFMVTESGWPSKGVTNGLAVPSAGEQKAALASIRKAFANSLGDIILFSAFDTPWKPQEAATFNAEPFWGIDGAISSS</sequence>
<evidence type="ECO:0000256" key="4">
    <source>
        <dbReference type="SAM" id="SignalP"/>
    </source>
</evidence>
<evidence type="ECO:0000256" key="1">
    <source>
        <dbReference type="ARBA" id="ARBA00004196"/>
    </source>
</evidence>
<keyword evidence="6" id="KW-1185">Reference proteome</keyword>
<proteinExistence type="inferred from homology"/>
<dbReference type="PANTHER" id="PTHR16631">
    <property type="entry name" value="GLUCAN 1,3-BETA-GLUCOSIDASE"/>
    <property type="match status" value="1"/>
</dbReference>
<comment type="caution">
    <text evidence="5">The sequence shown here is derived from an EMBL/GenBank/DDBJ whole genome shotgun (WGS) entry which is preliminary data.</text>
</comment>
<dbReference type="GO" id="GO:0071555">
    <property type="term" value="P:cell wall organization"/>
    <property type="evidence" value="ECO:0007669"/>
    <property type="project" value="TreeGrafter"/>
</dbReference>
<keyword evidence="4" id="KW-0732">Signal</keyword>
<dbReference type="GO" id="GO:0009277">
    <property type="term" value="C:fungal-type cell wall"/>
    <property type="evidence" value="ECO:0007669"/>
    <property type="project" value="TreeGrafter"/>
</dbReference>
<dbReference type="PANTHER" id="PTHR16631:SF14">
    <property type="entry name" value="FAMILY 17 GLUCOSIDASE SCW10-RELATED"/>
    <property type="match status" value="1"/>
</dbReference>
<gene>
    <name evidence="5" type="ORF">B0J13DRAFT_679070</name>
</gene>
<evidence type="ECO:0000313" key="6">
    <source>
        <dbReference type="Proteomes" id="UP000717696"/>
    </source>
</evidence>
<protein>
    <submittedName>
        <fullName evidence="5">Glycoside hydrolase superfamily</fullName>
    </submittedName>
</protein>
<evidence type="ECO:0000256" key="3">
    <source>
        <dbReference type="ARBA" id="ARBA00022801"/>
    </source>
</evidence>
<feature type="chain" id="PRO_5040159299" evidence="4">
    <location>
        <begin position="26"/>
        <end position="333"/>
    </location>
</feature>
<dbReference type="Gene3D" id="3.20.20.80">
    <property type="entry name" value="Glycosidases"/>
    <property type="match status" value="2"/>
</dbReference>
<evidence type="ECO:0000313" key="5">
    <source>
        <dbReference type="EMBL" id="KAH7129329.1"/>
    </source>
</evidence>
<dbReference type="Proteomes" id="UP000717696">
    <property type="component" value="Unassembled WGS sequence"/>
</dbReference>
<comment type="subcellular location">
    <subcellularLocation>
        <location evidence="1">Cell envelope</location>
    </subcellularLocation>
</comment>
<feature type="signal peptide" evidence="4">
    <location>
        <begin position="1"/>
        <end position="25"/>
    </location>
</feature>
<dbReference type="EMBL" id="JAGMUU010000021">
    <property type="protein sequence ID" value="KAH7129329.1"/>
    <property type="molecule type" value="Genomic_DNA"/>
</dbReference>
<dbReference type="AlphaFoldDB" id="A0A9P9E289"/>
<dbReference type="GO" id="GO:0042973">
    <property type="term" value="F:glucan endo-1,3-beta-D-glucosidase activity"/>
    <property type="evidence" value="ECO:0007669"/>
    <property type="project" value="TreeGrafter"/>
</dbReference>
<organism evidence="5 6">
    <name type="scientific">Dactylonectria estremocensis</name>
    <dbReference type="NCBI Taxonomy" id="1079267"/>
    <lineage>
        <taxon>Eukaryota</taxon>
        <taxon>Fungi</taxon>
        <taxon>Dikarya</taxon>
        <taxon>Ascomycota</taxon>
        <taxon>Pezizomycotina</taxon>
        <taxon>Sordariomycetes</taxon>
        <taxon>Hypocreomycetidae</taxon>
        <taxon>Hypocreales</taxon>
        <taxon>Nectriaceae</taxon>
        <taxon>Dactylonectria</taxon>
    </lineage>
</organism>
<name>A0A9P9E289_9HYPO</name>